<dbReference type="AlphaFoldDB" id="A0A2W4RDS1"/>
<evidence type="ECO:0000313" key="7">
    <source>
        <dbReference type="Proteomes" id="UP000249396"/>
    </source>
</evidence>
<evidence type="ECO:0008006" key="8">
    <source>
        <dbReference type="Google" id="ProtNLM"/>
    </source>
</evidence>
<protein>
    <recommendedName>
        <fullName evidence="8">TIGR03016 family PEP-CTERM system-associated outer membrane protein</fullName>
    </recommendedName>
</protein>
<reference evidence="6 7" key="1">
    <citation type="journal article" date="2018" name="Aquat. Microb. Ecol.">
        <title>Gammaproteobacterial methanotrophs dominate.</title>
        <authorList>
            <person name="Rissanen A.J."/>
            <person name="Saarenheimo J."/>
            <person name="Tiirola M."/>
            <person name="Peura S."/>
            <person name="Aalto S.L."/>
            <person name="Karvinen A."/>
            <person name="Nykanen H."/>
        </authorList>
    </citation>
    <scope>NUCLEOTIDE SEQUENCE [LARGE SCALE GENOMIC DNA]</scope>
    <source>
        <strain evidence="6">AMbin10</strain>
    </source>
</reference>
<comment type="caution">
    <text evidence="6">The sequence shown here is derived from an EMBL/GenBank/DDBJ whole genome shotgun (WGS) entry which is preliminary data.</text>
</comment>
<organism evidence="6 7">
    <name type="scientific">Candidatus Methylumidiphilus alinenensis</name>
    <dbReference type="NCBI Taxonomy" id="2202197"/>
    <lineage>
        <taxon>Bacteria</taxon>
        <taxon>Pseudomonadati</taxon>
        <taxon>Pseudomonadota</taxon>
        <taxon>Gammaproteobacteria</taxon>
        <taxon>Methylococcales</taxon>
        <taxon>Candidatus Methylumidiphilus</taxon>
    </lineage>
</organism>
<feature type="chain" id="PRO_5015860781" description="TIGR03016 family PEP-CTERM system-associated outer membrane protein" evidence="5">
    <location>
        <begin position="36"/>
        <end position="456"/>
    </location>
</feature>
<evidence type="ECO:0000256" key="1">
    <source>
        <dbReference type="ARBA" id="ARBA00004442"/>
    </source>
</evidence>
<dbReference type="EMBL" id="QJPH01000240">
    <property type="protein sequence ID" value="PZN82002.1"/>
    <property type="molecule type" value="Genomic_DNA"/>
</dbReference>
<name>A0A2W4RDS1_9GAMM</name>
<proteinExistence type="predicted"/>
<gene>
    <name evidence="6" type="ORF">DM484_07220</name>
</gene>
<evidence type="ECO:0000313" key="6">
    <source>
        <dbReference type="EMBL" id="PZN82002.1"/>
    </source>
</evidence>
<dbReference type="Gene3D" id="2.40.170.20">
    <property type="entry name" value="TonB-dependent receptor, beta-barrel domain"/>
    <property type="match status" value="1"/>
</dbReference>
<feature type="region of interest" description="Disordered" evidence="4">
    <location>
        <begin position="186"/>
        <end position="207"/>
    </location>
</feature>
<keyword evidence="3" id="KW-0998">Cell outer membrane</keyword>
<evidence type="ECO:0000256" key="4">
    <source>
        <dbReference type="SAM" id="MobiDB-lite"/>
    </source>
</evidence>
<accession>A0A2W4RDS1</accession>
<dbReference type="InterPro" id="IPR036942">
    <property type="entry name" value="Beta-barrel_TonB_sf"/>
</dbReference>
<evidence type="ECO:0000256" key="3">
    <source>
        <dbReference type="ARBA" id="ARBA00023237"/>
    </source>
</evidence>
<sequence>MAGVKGTKSRFSSVSPYKIGLFFLACMALCKGATASDWGDSVSEWLDLKASLVQQLQYNDNMTLSPTQPQAASGYFLNPSLQAIHTSESYNISVKAQGNIKRYDNSLFDCENYSVGLNSQYKTRRSVFKMTGTYGSSCAYSTQAQETGVIIPGVQSTNYNLAPTWIWQLTPLSQVNLGVNYTNRSYSGGASSTKGTSSTTGTSSTAPTSYQNYDSYTINLGLNHAWDRYLSLNEGLYFMDSQYMGSNASTQRSIGLQLGGQYAISERWSANFSAGIRRTEIQSNSTGTSSPNSSSMSPLGNASLIYQSDPSMFSIGYSNTIMPSALGLTMQNQSVTARYSYKFTPHLSLNINSIALQSESLGGQSTAGTKASSYSRETFSNTVAVVWDFMKNWQLKGSYLYRWQKIQGEASAESNTVMLSLNYALDEIEELDTGKYNMFDNTNVYSGTIENRQPWF</sequence>
<dbReference type="GO" id="GO:0009279">
    <property type="term" value="C:cell outer membrane"/>
    <property type="evidence" value="ECO:0007669"/>
    <property type="project" value="UniProtKB-SubCell"/>
</dbReference>
<comment type="subcellular location">
    <subcellularLocation>
        <location evidence="1">Cell outer membrane</location>
    </subcellularLocation>
</comment>
<keyword evidence="2" id="KW-0472">Membrane</keyword>
<evidence type="ECO:0000256" key="5">
    <source>
        <dbReference type="SAM" id="SignalP"/>
    </source>
</evidence>
<dbReference type="Proteomes" id="UP000249396">
    <property type="component" value="Unassembled WGS sequence"/>
</dbReference>
<dbReference type="SUPFAM" id="SSF56935">
    <property type="entry name" value="Porins"/>
    <property type="match status" value="1"/>
</dbReference>
<feature type="signal peptide" evidence="5">
    <location>
        <begin position="1"/>
        <end position="35"/>
    </location>
</feature>
<evidence type="ECO:0000256" key="2">
    <source>
        <dbReference type="ARBA" id="ARBA00023136"/>
    </source>
</evidence>
<keyword evidence="5" id="KW-0732">Signal</keyword>